<dbReference type="RefSeq" id="WP_146436007.1">
    <property type="nucleotide sequence ID" value="NZ_VIGV01000005.1"/>
</dbReference>
<dbReference type="Proteomes" id="UP000319792">
    <property type="component" value="Unassembled WGS sequence"/>
</dbReference>
<sequence length="92" mass="10067">MEWLLGVALIPLLFMAGKRSESGRQNLVSVFGGTERDALREATAWARVLVAERGLDVADTPILVMRELRRERRALSLLGAKTIVDTMTAGTA</sequence>
<evidence type="ECO:0000313" key="1">
    <source>
        <dbReference type="EMBL" id="TWS22975.1"/>
    </source>
</evidence>
<protein>
    <submittedName>
        <fullName evidence="1">Uncharacterized protein</fullName>
    </submittedName>
</protein>
<proteinExistence type="predicted"/>
<reference evidence="1 2" key="1">
    <citation type="submission" date="2019-06" db="EMBL/GenBank/DDBJ databases">
        <authorList>
            <person name="Teng J.L.L."/>
            <person name="Lee H.H."/>
            <person name="Lau S.K.P."/>
            <person name="Woo P.C.Y."/>
        </authorList>
    </citation>
    <scope>NUCLEOTIDE SEQUENCE [LARGE SCALE GENOMIC DNA]</scope>
    <source>
        <strain evidence="1 2">HKU70</strain>
    </source>
</reference>
<comment type="caution">
    <text evidence="1">The sequence shown here is derived from an EMBL/GenBank/DDBJ whole genome shotgun (WGS) entry which is preliminary data.</text>
</comment>
<accession>A0A5C5RLL0</accession>
<reference evidence="1 2" key="2">
    <citation type="submission" date="2019-08" db="EMBL/GenBank/DDBJ databases">
        <title>Tsukamurella conjunctivitidis sp. nov., Tsukamurella assacharolytica sp. nov. and Tsukamurella sputae sp. nov. isolated from patients with conjunctivitis, bacteraemia (lymphoma) and respiratory infection (sputum) in Hong Kong.</title>
        <authorList>
            <person name="Fok K.M.N."/>
            <person name="Fong J.Y.H."/>
        </authorList>
    </citation>
    <scope>NUCLEOTIDE SEQUENCE [LARGE SCALE GENOMIC DNA]</scope>
    <source>
        <strain evidence="1 2">HKU70</strain>
    </source>
</reference>
<evidence type="ECO:0000313" key="2">
    <source>
        <dbReference type="Proteomes" id="UP000319792"/>
    </source>
</evidence>
<dbReference type="OrthoDB" id="9875321at2"/>
<name>A0A5C5RLL0_9ACTN</name>
<gene>
    <name evidence="1" type="ORF">FK268_16400</name>
</gene>
<dbReference type="EMBL" id="VIGV01000005">
    <property type="protein sequence ID" value="TWS22975.1"/>
    <property type="molecule type" value="Genomic_DNA"/>
</dbReference>
<dbReference type="AlphaFoldDB" id="A0A5C5RLL0"/>
<keyword evidence="2" id="KW-1185">Reference proteome</keyword>
<organism evidence="1 2">
    <name type="scientific">Tsukamurella sputi</name>
    <dbReference type="NCBI Taxonomy" id="2591848"/>
    <lineage>
        <taxon>Bacteria</taxon>
        <taxon>Bacillati</taxon>
        <taxon>Actinomycetota</taxon>
        <taxon>Actinomycetes</taxon>
        <taxon>Mycobacteriales</taxon>
        <taxon>Tsukamurellaceae</taxon>
        <taxon>Tsukamurella</taxon>
    </lineage>
</organism>